<feature type="transmembrane region" description="Helical" evidence="1">
    <location>
        <begin position="141"/>
        <end position="158"/>
    </location>
</feature>
<feature type="signal peptide" evidence="2">
    <location>
        <begin position="1"/>
        <end position="20"/>
    </location>
</feature>
<evidence type="ECO:0008006" key="5">
    <source>
        <dbReference type="Google" id="ProtNLM"/>
    </source>
</evidence>
<gene>
    <name evidence="3" type="ORF">EURHEDRAFT_265708</name>
</gene>
<feature type="transmembrane region" description="Helical" evidence="1">
    <location>
        <begin position="238"/>
        <end position="261"/>
    </location>
</feature>
<evidence type="ECO:0000256" key="1">
    <source>
        <dbReference type="SAM" id="Phobius"/>
    </source>
</evidence>
<protein>
    <recommendedName>
        <fullName evidence="5">T. brucei spp.-specific protein</fullName>
    </recommendedName>
</protein>
<feature type="transmembrane region" description="Helical" evidence="1">
    <location>
        <begin position="30"/>
        <end position="47"/>
    </location>
</feature>
<dbReference type="RefSeq" id="XP_040641689.1">
    <property type="nucleotide sequence ID" value="XM_040778145.1"/>
</dbReference>
<dbReference type="Proteomes" id="UP000019804">
    <property type="component" value="Unassembled WGS sequence"/>
</dbReference>
<dbReference type="EMBL" id="KK088414">
    <property type="protein sequence ID" value="EYE98001.1"/>
    <property type="molecule type" value="Genomic_DNA"/>
</dbReference>
<keyword evidence="2" id="KW-0732">Signal</keyword>
<accession>A0A017SMK2</accession>
<proteinExistence type="predicted"/>
<feature type="transmembrane region" description="Helical" evidence="1">
    <location>
        <begin position="179"/>
        <end position="197"/>
    </location>
</feature>
<feature type="transmembrane region" description="Helical" evidence="1">
    <location>
        <begin position="203"/>
        <end position="226"/>
    </location>
</feature>
<keyword evidence="1" id="KW-1133">Transmembrane helix</keyword>
<keyword evidence="4" id="KW-1185">Reference proteome</keyword>
<dbReference type="HOGENOM" id="CLU_1011871_0_0_1"/>
<evidence type="ECO:0000313" key="4">
    <source>
        <dbReference type="Proteomes" id="UP000019804"/>
    </source>
</evidence>
<evidence type="ECO:0000313" key="3">
    <source>
        <dbReference type="EMBL" id="EYE98001.1"/>
    </source>
</evidence>
<feature type="chain" id="PRO_5001499661" description="T. brucei spp.-specific protein" evidence="2">
    <location>
        <begin position="21"/>
        <end position="275"/>
    </location>
</feature>
<organism evidence="3 4">
    <name type="scientific">Aspergillus ruber (strain CBS 135680)</name>
    <dbReference type="NCBI Taxonomy" id="1388766"/>
    <lineage>
        <taxon>Eukaryota</taxon>
        <taxon>Fungi</taxon>
        <taxon>Dikarya</taxon>
        <taxon>Ascomycota</taxon>
        <taxon>Pezizomycotina</taxon>
        <taxon>Eurotiomycetes</taxon>
        <taxon>Eurotiomycetidae</taxon>
        <taxon>Eurotiales</taxon>
        <taxon>Aspergillaceae</taxon>
        <taxon>Aspergillus</taxon>
        <taxon>Aspergillus subgen. Aspergillus</taxon>
    </lineage>
</organism>
<feature type="transmembrane region" description="Helical" evidence="1">
    <location>
        <begin position="88"/>
        <end position="121"/>
    </location>
</feature>
<reference evidence="4" key="1">
    <citation type="journal article" date="2014" name="Nat. Commun.">
        <title>Genomic adaptations of the halophilic Dead Sea filamentous fungus Eurotium rubrum.</title>
        <authorList>
            <person name="Kis-Papo T."/>
            <person name="Weig A.R."/>
            <person name="Riley R."/>
            <person name="Persoh D."/>
            <person name="Salamov A."/>
            <person name="Sun H."/>
            <person name="Lipzen A."/>
            <person name="Wasser S.P."/>
            <person name="Rambold G."/>
            <person name="Grigoriev I.V."/>
            <person name="Nevo E."/>
        </authorList>
    </citation>
    <scope>NUCLEOTIDE SEQUENCE [LARGE SCALE GENOMIC DNA]</scope>
    <source>
        <strain evidence="4">CBS 135680</strain>
    </source>
</reference>
<name>A0A017SMK2_ASPRC</name>
<evidence type="ECO:0000256" key="2">
    <source>
        <dbReference type="SAM" id="SignalP"/>
    </source>
</evidence>
<keyword evidence="1" id="KW-0472">Membrane</keyword>
<sequence>MQTYTLFFFFLFSICAPVRKCSFNMVTFAGPIVVFFFSSFISAYLTISKVMPYSCFSSSHARRFMLCIYYFCRYHACSLRLSLRSTILLHVSFCFTALNTLWIFGYYFAMPVIVLLVYGVWRTETSGGVFPHKHCGLGRKTNTLLLLTTHTFIIYGRVERRTEHLTKGPVSFLDSCGEFPFMHLTLTFFGLTLHLLFLFPFPFFSLLCFPCPLSFLFVLYLILYFIARTKGSGCSESVLFFSFLFLVLACTNRCHSANGLLKMQDYVQSVLNMEM</sequence>
<keyword evidence="1" id="KW-0812">Transmembrane</keyword>
<dbReference type="AlphaFoldDB" id="A0A017SMK2"/>
<dbReference type="GeneID" id="63693269"/>